<dbReference type="RefSeq" id="WP_211972736.1">
    <property type="nucleotide sequence ID" value="NZ_CBFHAM010000001.1"/>
</dbReference>
<dbReference type="Pfam" id="PF00595">
    <property type="entry name" value="PDZ"/>
    <property type="match status" value="1"/>
</dbReference>
<dbReference type="CDD" id="cd07560">
    <property type="entry name" value="Peptidase_S41_CPP"/>
    <property type="match status" value="1"/>
</dbReference>
<keyword evidence="3 5" id="KW-0378">Hydrolase</keyword>
<evidence type="ECO:0000256" key="4">
    <source>
        <dbReference type="ARBA" id="ARBA00022825"/>
    </source>
</evidence>
<feature type="domain" description="PDZ" evidence="6">
    <location>
        <begin position="260"/>
        <end position="320"/>
    </location>
</feature>
<evidence type="ECO:0000256" key="5">
    <source>
        <dbReference type="RuleBase" id="RU004404"/>
    </source>
</evidence>
<organism evidence="7 8">
    <name type="scientific">Chitinophaga hostae</name>
    <dbReference type="NCBI Taxonomy" id="2831022"/>
    <lineage>
        <taxon>Bacteria</taxon>
        <taxon>Pseudomonadati</taxon>
        <taxon>Bacteroidota</taxon>
        <taxon>Chitinophagia</taxon>
        <taxon>Chitinophagales</taxon>
        <taxon>Chitinophagaceae</taxon>
        <taxon>Chitinophaga</taxon>
    </lineage>
</organism>
<accession>A0ABS5IXL8</accession>
<evidence type="ECO:0000259" key="6">
    <source>
        <dbReference type="PROSITE" id="PS50106"/>
    </source>
</evidence>
<dbReference type="SUPFAM" id="SSF50156">
    <property type="entry name" value="PDZ domain-like"/>
    <property type="match status" value="1"/>
</dbReference>
<evidence type="ECO:0000313" key="7">
    <source>
        <dbReference type="EMBL" id="MBS0027630.1"/>
    </source>
</evidence>
<dbReference type="PANTHER" id="PTHR32060:SF22">
    <property type="entry name" value="CARBOXYL-TERMINAL-PROCESSING PEPTIDASE 3, CHLOROPLASTIC"/>
    <property type="match status" value="1"/>
</dbReference>
<keyword evidence="8" id="KW-1185">Reference proteome</keyword>
<gene>
    <name evidence="7" type="ORF">KE626_09950</name>
</gene>
<dbReference type="Pfam" id="PF17804">
    <property type="entry name" value="TSP_NTD"/>
    <property type="match status" value="1"/>
</dbReference>
<dbReference type="InterPro" id="IPR004447">
    <property type="entry name" value="Peptidase_S41A"/>
</dbReference>
<dbReference type="CDD" id="cd06782">
    <property type="entry name" value="cpPDZ_CPP-like"/>
    <property type="match status" value="1"/>
</dbReference>
<dbReference type="NCBIfam" id="TIGR00225">
    <property type="entry name" value="prc"/>
    <property type="match status" value="1"/>
</dbReference>
<name>A0ABS5IXL8_9BACT</name>
<protein>
    <submittedName>
        <fullName evidence="7">Carboxy terminal-processing peptidase</fullName>
        <ecNumber evidence="7">3.4.21.102</ecNumber>
    </submittedName>
</protein>
<dbReference type="EMBL" id="JAGTXB010000004">
    <property type="protein sequence ID" value="MBS0027630.1"/>
    <property type="molecule type" value="Genomic_DNA"/>
</dbReference>
<dbReference type="InterPro" id="IPR001478">
    <property type="entry name" value="PDZ"/>
</dbReference>
<dbReference type="InterPro" id="IPR040573">
    <property type="entry name" value="TSP_N"/>
</dbReference>
<dbReference type="SUPFAM" id="SSF52096">
    <property type="entry name" value="ClpP/crotonase"/>
    <property type="match status" value="1"/>
</dbReference>
<proteinExistence type="inferred from homology"/>
<dbReference type="GO" id="GO:0004252">
    <property type="term" value="F:serine-type endopeptidase activity"/>
    <property type="evidence" value="ECO:0007669"/>
    <property type="project" value="UniProtKB-EC"/>
</dbReference>
<dbReference type="EC" id="3.4.21.102" evidence="7"/>
<dbReference type="Gene3D" id="2.30.42.10">
    <property type="match status" value="1"/>
</dbReference>
<comment type="caution">
    <text evidence="7">The sequence shown here is derived from an EMBL/GenBank/DDBJ whole genome shotgun (WGS) entry which is preliminary data.</text>
</comment>
<comment type="similarity">
    <text evidence="1 5">Belongs to the peptidase S41A family.</text>
</comment>
<dbReference type="Proteomes" id="UP000676386">
    <property type="component" value="Unassembled WGS sequence"/>
</dbReference>
<evidence type="ECO:0000256" key="2">
    <source>
        <dbReference type="ARBA" id="ARBA00022670"/>
    </source>
</evidence>
<dbReference type="SMART" id="SM00245">
    <property type="entry name" value="TSPc"/>
    <property type="match status" value="1"/>
</dbReference>
<dbReference type="PANTHER" id="PTHR32060">
    <property type="entry name" value="TAIL-SPECIFIC PROTEASE"/>
    <property type="match status" value="1"/>
</dbReference>
<dbReference type="InterPro" id="IPR029045">
    <property type="entry name" value="ClpP/crotonase-like_dom_sf"/>
</dbReference>
<keyword evidence="4 5" id="KW-0720">Serine protease</keyword>
<dbReference type="Pfam" id="PF03572">
    <property type="entry name" value="Peptidase_S41"/>
    <property type="match status" value="1"/>
</dbReference>
<evidence type="ECO:0000256" key="3">
    <source>
        <dbReference type="ARBA" id="ARBA00022801"/>
    </source>
</evidence>
<dbReference type="PROSITE" id="PS50106">
    <property type="entry name" value="PDZ"/>
    <property type="match status" value="1"/>
</dbReference>
<dbReference type="Pfam" id="PF11818">
    <property type="entry name" value="DUF3340"/>
    <property type="match status" value="1"/>
</dbReference>
<keyword evidence="2 5" id="KW-0645">Protease</keyword>
<dbReference type="InterPro" id="IPR020992">
    <property type="entry name" value="Tail_Prtase_C"/>
</dbReference>
<dbReference type="InterPro" id="IPR005151">
    <property type="entry name" value="Tail-specific_protease"/>
</dbReference>
<sequence>MTMCTGRKYFLSFIVTTVTGFQLMAQQVVTNDQLAYRSAVAKATFRKINKEHFGPKPVNDAYAAAVWKQLFQTLDPNSNLFLQGDVNKLAVYKNQVDDEVNAGSTAFFEATYAVYSKRVSEAETLCMKILQQPFDMEKKETVMAWRKDQPFPVSEAAREDLWRKLLKYYTLRHYMEMEKAAGNTAKTKKGVDAALEAKAREKVRNWYAEYFRKATGKNAANEKFAQYMEVAVAEIDPHTAYTAPEDKTFNDMLTKKYCGIGVELATKESDFYIKRMMRGGAAYKSGLVKENDIIVAIADAKGAMKPVSGWESNQVSSMIRGDKGSSVTMKLQQPGEAARTVTLKRDELVDMENRAKSALIEKDGKTFGYIYLPLFYVDPNGQMLSGAAMDVFREVAKLKEYEVDGIIMDLRGNGGGALDEVVRMSGCFMPSGPVTMLKSKDSIKSYVSPAIPPTFEGPLAVLVDEGSASASEIFTAAVQDRGRGIVIGTSSTFGKGTAQTVTSMGKMGNPEKGIPDTSYGSIRLTKEKFYRITGVSTQLRGVTPDIILQDRMSLESIMEKDYPSALAYDSIAPTTYNRTPFAFNFDVVVKHANDRIRNNPALKDIVADMRRLKQLREAPVQLNIAVFRESYLATAQLEKKLQQSRELKEGQYLHMQPAEVRSANPAALKTDPVEAAHNQEWVQKMGKDIYLKETVAVLEDILANTK</sequence>
<evidence type="ECO:0000313" key="8">
    <source>
        <dbReference type="Proteomes" id="UP000676386"/>
    </source>
</evidence>
<evidence type="ECO:0000256" key="1">
    <source>
        <dbReference type="ARBA" id="ARBA00009179"/>
    </source>
</evidence>
<dbReference type="SMART" id="SM00228">
    <property type="entry name" value="PDZ"/>
    <property type="match status" value="1"/>
</dbReference>
<dbReference type="InterPro" id="IPR036034">
    <property type="entry name" value="PDZ_sf"/>
</dbReference>
<reference evidence="7 8" key="1">
    <citation type="submission" date="2021-04" db="EMBL/GenBank/DDBJ databases">
        <title>Chitinophaga sp. nov., isolated from the rhizosphere soil.</title>
        <authorList>
            <person name="He S."/>
        </authorList>
    </citation>
    <scope>NUCLEOTIDE SEQUENCE [LARGE SCALE GENOMIC DNA]</scope>
    <source>
        <strain evidence="7 8">2R12</strain>
    </source>
</reference>
<dbReference type="Gene3D" id="3.90.226.10">
    <property type="entry name" value="2-enoyl-CoA Hydratase, Chain A, domain 1"/>
    <property type="match status" value="1"/>
</dbReference>